<dbReference type="EMBL" id="CAMPGE010020023">
    <property type="protein sequence ID" value="CAI2378311.1"/>
    <property type="molecule type" value="Genomic_DNA"/>
</dbReference>
<keyword evidence="2" id="KW-1185">Reference proteome</keyword>
<comment type="caution">
    <text evidence="1">The sequence shown here is derived from an EMBL/GenBank/DDBJ whole genome shotgun (WGS) entry which is preliminary data.</text>
</comment>
<organism evidence="1 2">
    <name type="scientific">Euplotes crassus</name>
    <dbReference type="NCBI Taxonomy" id="5936"/>
    <lineage>
        <taxon>Eukaryota</taxon>
        <taxon>Sar</taxon>
        <taxon>Alveolata</taxon>
        <taxon>Ciliophora</taxon>
        <taxon>Intramacronucleata</taxon>
        <taxon>Spirotrichea</taxon>
        <taxon>Hypotrichia</taxon>
        <taxon>Euplotida</taxon>
        <taxon>Euplotidae</taxon>
        <taxon>Moneuplotes</taxon>
    </lineage>
</organism>
<protein>
    <submittedName>
        <fullName evidence="1">Uncharacterized protein</fullName>
    </submittedName>
</protein>
<name>A0AAD1XSA3_EUPCR</name>
<sequence length="276" mass="32736">MEHLSAKVIPIPYRISLLSVIIPYYGYVNECAELFLQLDKKSRSVWEANLKPILDVILNYKQCTLVKDIQKSFTLKVGQKLLAAETYWHPYYLYFSLKVYLQTCGDFKAMMWFMDEMKLRLKHQFYKIHIKFAPRDIQICNEFLRKYLQHGFNPEAVLIDDSCQPCLLQKLRGEERQCYFGREQGWIRQMYHSSYFGDIELCWNPKSKKESDSLDVDKIVEVLEKEGKSIRFNYPSLRIIEEQAKSEVNFKHTNNKCRTIKISKDRCSNPLLSLNP</sequence>
<accession>A0AAD1XSA3</accession>
<gene>
    <name evidence="1" type="ORF">ECRASSUSDP1_LOCUS19706</name>
</gene>
<evidence type="ECO:0000313" key="2">
    <source>
        <dbReference type="Proteomes" id="UP001295684"/>
    </source>
</evidence>
<reference evidence="1" key="1">
    <citation type="submission" date="2023-07" db="EMBL/GenBank/DDBJ databases">
        <authorList>
            <consortium name="AG Swart"/>
            <person name="Singh M."/>
            <person name="Singh A."/>
            <person name="Seah K."/>
            <person name="Emmerich C."/>
        </authorList>
    </citation>
    <scope>NUCLEOTIDE SEQUENCE</scope>
    <source>
        <strain evidence="1">DP1</strain>
    </source>
</reference>
<evidence type="ECO:0000313" key="1">
    <source>
        <dbReference type="EMBL" id="CAI2378311.1"/>
    </source>
</evidence>
<proteinExistence type="predicted"/>
<dbReference type="Proteomes" id="UP001295684">
    <property type="component" value="Unassembled WGS sequence"/>
</dbReference>
<dbReference type="AlphaFoldDB" id="A0AAD1XSA3"/>